<evidence type="ECO:0000313" key="7">
    <source>
        <dbReference type="EMBL" id="BDU51694.1"/>
    </source>
</evidence>
<evidence type="ECO:0000256" key="5">
    <source>
        <dbReference type="RuleBase" id="RU004003"/>
    </source>
</evidence>
<dbReference type="Pfam" id="PF07660">
    <property type="entry name" value="STN"/>
    <property type="match status" value="1"/>
</dbReference>
<evidence type="ECO:0000313" key="8">
    <source>
        <dbReference type="Proteomes" id="UP001321582"/>
    </source>
</evidence>
<keyword evidence="3" id="KW-0472">Membrane</keyword>
<dbReference type="Gene3D" id="3.30.1370.130">
    <property type="match status" value="2"/>
</dbReference>
<dbReference type="PANTHER" id="PTHR30332:SF17">
    <property type="entry name" value="TYPE IV PILIATION SYSTEM PROTEIN DR_0774-RELATED"/>
    <property type="match status" value="1"/>
</dbReference>
<sequence length="586" mass="65058">MKKLMFIIFMIIMYTNIVFAQEKLINISVLGAEAKDVFVLLTKQSGMNIISSPEIHGKISLNLENVTLKNTLSILEKVYNYEIIKITDNTFYVKRKVIPKNMAEISINGNKLSYSIYDVDIREVAKELTEKAGLNIVVDNNVKGNISGRVRDVDIDSGLVVLFETNGYSIMKDRGIYKITSGISRARIPSKLKISYNKGKVSIDAENENVIKILKKISTIAGLNMMILTSGVESISLKLENANLNEVINILLEGANYTYKIENKIYIITRKNSMGVGNDIFNSTELIKLKFIQAEKVPSLLPNDFSVANIKVISNQNALLFSGTDKDMSKLKSYIKKLDEKVPQIKIEALIVEISKNKNNTQKLGLQLEGVTTRGKKLNVFDTNSGEFTYENATKLNDVFYTKLQLLIQQGLAKIKAKPSITTINGEKAVINVGTVQYYKVVTLDNEGKEKIDYKSVNAGVTLDVTPWINSTGDISLKLNPTISNIGGAAPAEGPPTVSKREAKTTVRVKDGETIVIGGLEQNVITEKESGIPILKDIPLLGELFKTKSRDSNQTELLIYITPRIVEDGETIKMARDMSELIKKAQ</sequence>
<evidence type="ECO:0000256" key="2">
    <source>
        <dbReference type="ARBA" id="ARBA00022448"/>
    </source>
</evidence>
<dbReference type="Pfam" id="PF00263">
    <property type="entry name" value="Secretin"/>
    <property type="match status" value="1"/>
</dbReference>
<evidence type="ECO:0000256" key="1">
    <source>
        <dbReference type="ARBA" id="ARBA00004370"/>
    </source>
</evidence>
<dbReference type="GO" id="GO:0009306">
    <property type="term" value="P:protein secretion"/>
    <property type="evidence" value="ECO:0007669"/>
    <property type="project" value="InterPro"/>
</dbReference>
<geneLocation type="plasmid" evidence="7 8">
    <name>pHIC</name>
</geneLocation>
<dbReference type="InterPro" id="IPR050810">
    <property type="entry name" value="Bact_Secretion_Sys_Channel"/>
</dbReference>
<comment type="similarity">
    <text evidence="5">Belongs to the bacterial secretin family.</text>
</comment>
<dbReference type="Gene3D" id="3.30.1370.120">
    <property type="match status" value="1"/>
</dbReference>
<dbReference type="EMBL" id="AP027060">
    <property type="protein sequence ID" value="BDU51694.1"/>
    <property type="molecule type" value="Genomic_DNA"/>
</dbReference>
<dbReference type="GO" id="GO:0015627">
    <property type="term" value="C:type II protein secretion system complex"/>
    <property type="evidence" value="ECO:0007669"/>
    <property type="project" value="TreeGrafter"/>
</dbReference>
<dbReference type="GO" id="GO:0019867">
    <property type="term" value="C:outer membrane"/>
    <property type="evidence" value="ECO:0007669"/>
    <property type="project" value="InterPro"/>
</dbReference>
<feature type="domain" description="Secretin/TonB short N-terminal" evidence="6">
    <location>
        <begin position="223"/>
        <end position="271"/>
    </location>
</feature>
<dbReference type="PANTHER" id="PTHR30332">
    <property type="entry name" value="PROBABLE GENERAL SECRETION PATHWAY PROTEIN D"/>
    <property type="match status" value="1"/>
</dbReference>
<accession>A0AAU9D6U5</accession>
<dbReference type="InterPro" id="IPR011662">
    <property type="entry name" value="Secretin/TonB_short_N"/>
</dbReference>
<dbReference type="InterPro" id="IPR004846">
    <property type="entry name" value="T2SS/T3SS_dom"/>
</dbReference>
<dbReference type="SMART" id="SM00965">
    <property type="entry name" value="STN"/>
    <property type="match status" value="3"/>
</dbReference>
<dbReference type="InterPro" id="IPR038591">
    <property type="entry name" value="NolW-like_sf"/>
</dbReference>
<keyword evidence="4" id="KW-0998">Cell outer membrane</keyword>
<protein>
    <recommendedName>
        <fullName evidence="6">Secretin/TonB short N-terminal domain-containing protein</fullName>
    </recommendedName>
</protein>
<evidence type="ECO:0000256" key="4">
    <source>
        <dbReference type="ARBA" id="ARBA00023237"/>
    </source>
</evidence>
<feature type="domain" description="Secretin/TonB short N-terminal" evidence="6">
    <location>
        <begin position="134"/>
        <end position="182"/>
    </location>
</feature>
<reference evidence="7 8" key="1">
    <citation type="submission" date="2022-11" db="EMBL/GenBank/DDBJ databases">
        <title>Haliovirga abyssi gen. nov., sp. nov., a mesophilic fermentative bacterium isolated from the Iheya North hydrothermal field and the proposal of Haliovirgaceae fam. nov.</title>
        <authorList>
            <person name="Miyazaki U."/>
            <person name="Tame A."/>
            <person name="Miyazaki J."/>
            <person name="Takai K."/>
            <person name="Sawayama S."/>
            <person name="Kitajima M."/>
            <person name="Okamoto A."/>
            <person name="Nakagawa S."/>
        </authorList>
    </citation>
    <scope>NUCLEOTIDE SEQUENCE [LARGE SCALE GENOMIC DNA]</scope>
    <source>
        <strain evidence="7 8">IC12</strain>
        <plasmid evidence="7 8">pHIC</plasmid>
    </source>
</reference>
<dbReference type="KEGG" id="haby:HLVA_22630"/>
<comment type="subcellular location">
    <subcellularLocation>
        <location evidence="1">Membrane</location>
    </subcellularLocation>
</comment>
<dbReference type="InterPro" id="IPR001775">
    <property type="entry name" value="GspD/PilQ"/>
</dbReference>
<organism evidence="7 8">
    <name type="scientific">Haliovirga abyssi</name>
    <dbReference type="NCBI Taxonomy" id="2996794"/>
    <lineage>
        <taxon>Bacteria</taxon>
        <taxon>Fusobacteriati</taxon>
        <taxon>Fusobacteriota</taxon>
        <taxon>Fusobacteriia</taxon>
        <taxon>Fusobacteriales</taxon>
        <taxon>Haliovirgaceae</taxon>
        <taxon>Haliovirga</taxon>
    </lineage>
</organism>
<keyword evidence="7" id="KW-0614">Plasmid</keyword>
<name>A0AAU9D6U5_9FUSO</name>
<evidence type="ECO:0000259" key="6">
    <source>
        <dbReference type="SMART" id="SM00965"/>
    </source>
</evidence>
<evidence type="ECO:0000256" key="3">
    <source>
        <dbReference type="ARBA" id="ARBA00023136"/>
    </source>
</evidence>
<gene>
    <name evidence="7" type="ORF">HLVA_22630</name>
</gene>
<dbReference type="PRINTS" id="PR00811">
    <property type="entry name" value="BCTERIALGSPD"/>
</dbReference>
<feature type="domain" description="Secretin/TonB short N-terminal" evidence="6">
    <location>
        <begin position="47"/>
        <end position="96"/>
    </location>
</feature>
<proteinExistence type="inferred from homology"/>
<keyword evidence="8" id="KW-1185">Reference proteome</keyword>
<dbReference type="Proteomes" id="UP001321582">
    <property type="component" value="Plasmid pHIC"/>
</dbReference>
<dbReference type="AlphaFoldDB" id="A0AAU9D6U5"/>
<keyword evidence="2" id="KW-0813">Transport</keyword>
<dbReference type="RefSeq" id="WP_307905558.1">
    <property type="nucleotide sequence ID" value="NZ_AP027060.1"/>
</dbReference>